<comment type="caution">
    <text evidence="1">The sequence shown here is derived from an EMBL/GenBank/DDBJ whole genome shotgun (WGS) entry which is preliminary data.</text>
</comment>
<proteinExistence type="predicted"/>
<evidence type="ECO:0000313" key="1">
    <source>
        <dbReference type="EMBL" id="OGN31601.1"/>
    </source>
</evidence>
<accession>A0A1F8H238</accession>
<protein>
    <recommendedName>
        <fullName evidence="3">Lactamase</fullName>
    </recommendedName>
</protein>
<dbReference type="SUPFAM" id="SSF56281">
    <property type="entry name" value="Metallo-hydrolase/oxidoreductase"/>
    <property type="match status" value="1"/>
</dbReference>
<dbReference type="Pfam" id="PF13483">
    <property type="entry name" value="Lactamase_B_3"/>
    <property type="match status" value="1"/>
</dbReference>
<evidence type="ECO:0000313" key="2">
    <source>
        <dbReference type="Proteomes" id="UP000177676"/>
    </source>
</evidence>
<dbReference type="PANTHER" id="PTHR42967:SF1">
    <property type="entry name" value="MBL FOLD METALLO-HYDROLASE"/>
    <property type="match status" value="1"/>
</dbReference>
<sequence length="211" mass="23906">MTISWFGQSCFRLEGKDVSLLFDPFSKEIGLKPPKIKDQIALVTHEHYDHNNLEGTEKETMIIRNSGEYESKGIFVQGIASFHDKMQGSERGLNTIYVIKWEEMTICHLGDLGQEKLEDHQVDLIGTVDILLIPVGGKYTLNYKEAVGVVGQIEPKIIIPMHYKVPGLNIDIESSDKFIKEMGLTPETTDKFKISKKNLPQEEMKLVVLTI</sequence>
<dbReference type="PANTHER" id="PTHR42967">
    <property type="entry name" value="METAL DEPENDENT HYDROLASE"/>
    <property type="match status" value="1"/>
</dbReference>
<dbReference type="Proteomes" id="UP000177676">
    <property type="component" value="Unassembled WGS sequence"/>
</dbReference>
<dbReference type="AlphaFoldDB" id="A0A1F8H238"/>
<name>A0A1F8H238_9BACT</name>
<evidence type="ECO:0008006" key="3">
    <source>
        <dbReference type="Google" id="ProtNLM"/>
    </source>
</evidence>
<dbReference type="Gene3D" id="3.60.15.10">
    <property type="entry name" value="Ribonuclease Z/Hydroxyacylglutathione hydrolase-like"/>
    <property type="match status" value="1"/>
</dbReference>
<dbReference type="InterPro" id="IPR036866">
    <property type="entry name" value="RibonucZ/Hydroxyglut_hydro"/>
</dbReference>
<dbReference type="EMBL" id="MGKS01000031">
    <property type="protein sequence ID" value="OGN31601.1"/>
    <property type="molecule type" value="Genomic_DNA"/>
</dbReference>
<organism evidence="1 2">
    <name type="scientific">Candidatus Yanofskybacteria bacterium RIFCSPLOWO2_02_FULL_43_10b</name>
    <dbReference type="NCBI Taxonomy" id="1802704"/>
    <lineage>
        <taxon>Bacteria</taxon>
        <taxon>Candidatus Yanofskyibacteriota</taxon>
    </lineage>
</organism>
<reference evidence="1 2" key="1">
    <citation type="journal article" date="2016" name="Nat. Commun.">
        <title>Thousands of microbial genomes shed light on interconnected biogeochemical processes in an aquifer system.</title>
        <authorList>
            <person name="Anantharaman K."/>
            <person name="Brown C.T."/>
            <person name="Hug L.A."/>
            <person name="Sharon I."/>
            <person name="Castelle C.J."/>
            <person name="Probst A.J."/>
            <person name="Thomas B.C."/>
            <person name="Singh A."/>
            <person name="Wilkins M.J."/>
            <person name="Karaoz U."/>
            <person name="Brodie E.L."/>
            <person name="Williams K.H."/>
            <person name="Hubbard S.S."/>
            <person name="Banfield J.F."/>
        </authorList>
    </citation>
    <scope>NUCLEOTIDE SEQUENCE [LARGE SCALE GENOMIC DNA]</scope>
</reference>
<gene>
    <name evidence="1" type="ORF">A3I92_01990</name>
</gene>